<sequence length="153" mass="17102">MSRHVTGHHTYQGLQHHYKIKQAFSPNHVVDLHAGNNKTTNHWHGNPPYTTPAYTDWRSEQWEISPMGAGYSIRSVHNGNYVTIESGLADGTVVANPYPVSWVFNASDPEENVWKIGWLNNTLYLNMDKRGSRHILLQSDDSSSGSPGVFGAS</sequence>
<keyword evidence="2" id="KW-1185">Reference proteome</keyword>
<gene>
    <name evidence="1" type="ORF">LACBIDRAFT_332328</name>
</gene>
<dbReference type="EMBL" id="DS547130">
    <property type="protein sequence ID" value="EDR02523.1"/>
    <property type="molecule type" value="Genomic_DNA"/>
</dbReference>
<protein>
    <submittedName>
        <fullName evidence="1">Predicted protein</fullName>
    </submittedName>
</protein>
<accession>B0DSD2</accession>
<dbReference type="InterPro" id="IPR035992">
    <property type="entry name" value="Ricin_B-like_lectins"/>
</dbReference>
<reference evidence="1 2" key="1">
    <citation type="journal article" date="2008" name="Nature">
        <title>The genome of Laccaria bicolor provides insights into mycorrhizal symbiosis.</title>
        <authorList>
            <person name="Martin F."/>
            <person name="Aerts A."/>
            <person name="Ahren D."/>
            <person name="Brun A."/>
            <person name="Danchin E.G.J."/>
            <person name="Duchaussoy F."/>
            <person name="Gibon J."/>
            <person name="Kohler A."/>
            <person name="Lindquist E."/>
            <person name="Pereda V."/>
            <person name="Salamov A."/>
            <person name="Shapiro H.J."/>
            <person name="Wuyts J."/>
            <person name="Blaudez D."/>
            <person name="Buee M."/>
            <person name="Brokstein P."/>
            <person name="Canbaeck B."/>
            <person name="Cohen D."/>
            <person name="Courty P.E."/>
            <person name="Coutinho P.M."/>
            <person name="Delaruelle C."/>
            <person name="Detter J.C."/>
            <person name="Deveau A."/>
            <person name="DiFazio S."/>
            <person name="Duplessis S."/>
            <person name="Fraissinet-Tachet L."/>
            <person name="Lucic E."/>
            <person name="Frey-Klett P."/>
            <person name="Fourrey C."/>
            <person name="Feussner I."/>
            <person name="Gay G."/>
            <person name="Grimwood J."/>
            <person name="Hoegger P.J."/>
            <person name="Jain P."/>
            <person name="Kilaru S."/>
            <person name="Labbe J."/>
            <person name="Lin Y.C."/>
            <person name="Legue V."/>
            <person name="Le Tacon F."/>
            <person name="Marmeisse R."/>
            <person name="Melayah D."/>
            <person name="Montanini B."/>
            <person name="Muratet M."/>
            <person name="Nehls U."/>
            <person name="Niculita-Hirzel H."/>
            <person name="Oudot-Le Secq M.P."/>
            <person name="Peter M."/>
            <person name="Quesneville H."/>
            <person name="Rajashekar B."/>
            <person name="Reich M."/>
            <person name="Rouhier N."/>
            <person name="Schmutz J."/>
            <person name="Yin T."/>
            <person name="Chalot M."/>
            <person name="Henrissat B."/>
            <person name="Kuees U."/>
            <person name="Lucas S."/>
            <person name="Van de Peer Y."/>
            <person name="Podila G.K."/>
            <person name="Polle A."/>
            <person name="Pukkila P.J."/>
            <person name="Richardson P.M."/>
            <person name="Rouze P."/>
            <person name="Sanders I.R."/>
            <person name="Stajich J.E."/>
            <person name="Tunlid A."/>
            <person name="Tuskan G."/>
            <person name="Grigoriev I.V."/>
        </authorList>
    </citation>
    <scope>NUCLEOTIDE SEQUENCE [LARGE SCALE GENOMIC DNA]</scope>
    <source>
        <strain evidence="2">S238N-H82 / ATCC MYA-4686</strain>
    </source>
</reference>
<dbReference type="GeneID" id="6082525"/>
<dbReference type="SUPFAM" id="SSF50370">
    <property type="entry name" value="Ricin B-like lectins"/>
    <property type="match status" value="1"/>
</dbReference>
<dbReference type="KEGG" id="lbc:LACBIDRAFT_332328"/>
<dbReference type="OrthoDB" id="3228793at2759"/>
<evidence type="ECO:0000313" key="2">
    <source>
        <dbReference type="Proteomes" id="UP000001194"/>
    </source>
</evidence>
<organism evidence="2">
    <name type="scientific">Laccaria bicolor (strain S238N-H82 / ATCC MYA-4686)</name>
    <name type="common">Bicoloured deceiver</name>
    <name type="synonym">Laccaria laccata var. bicolor</name>
    <dbReference type="NCBI Taxonomy" id="486041"/>
    <lineage>
        <taxon>Eukaryota</taxon>
        <taxon>Fungi</taxon>
        <taxon>Dikarya</taxon>
        <taxon>Basidiomycota</taxon>
        <taxon>Agaricomycotina</taxon>
        <taxon>Agaricomycetes</taxon>
        <taxon>Agaricomycetidae</taxon>
        <taxon>Agaricales</taxon>
        <taxon>Agaricineae</taxon>
        <taxon>Hydnangiaceae</taxon>
        <taxon>Laccaria</taxon>
    </lineage>
</organism>
<dbReference type="HOGENOM" id="CLU_1713582_0_0_1"/>
<dbReference type="Proteomes" id="UP000001194">
    <property type="component" value="Unassembled WGS sequence"/>
</dbReference>
<dbReference type="Gene3D" id="2.80.10.50">
    <property type="match status" value="1"/>
</dbReference>
<proteinExistence type="predicted"/>
<dbReference type="RefSeq" id="XP_001886886.1">
    <property type="nucleotide sequence ID" value="XM_001886851.1"/>
</dbReference>
<dbReference type="AlphaFoldDB" id="B0DSD2"/>
<name>B0DSD2_LACBS</name>
<dbReference type="InParanoid" id="B0DSD2"/>
<evidence type="ECO:0000313" key="1">
    <source>
        <dbReference type="EMBL" id="EDR02523.1"/>
    </source>
</evidence>